<evidence type="ECO:0000256" key="2">
    <source>
        <dbReference type="ARBA" id="ARBA00004651"/>
    </source>
</evidence>
<evidence type="ECO:0000256" key="15">
    <source>
        <dbReference type="ARBA" id="ARBA00032605"/>
    </source>
</evidence>
<dbReference type="EMBL" id="CAEZXR010000188">
    <property type="protein sequence ID" value="CAB4713567.1"/>
    <property type="molecule type" value="Genomic_DNA"/>
</dbReference>
<keyword evidence="7" id="KW-1003">Cell membrane</keyword>
<protein>
    <recommendedName>
        <fullName evidence="6">Adenosylcobinamide-GDP ribazoletransferase</fullName>
        <ecNumber evidence="5">2.7.8.26</ecNumber>
    </recommendedName>
    <alternativeName>
        <fullName evidence="16">Cobalamin synthase</fullName>
    </alternativeName>
    <alternativeName>
        <fullName evidence="15">Cobalamin-5'-phosphate synthase</fullName>
    </alternativeName>
</protein>
<dbReference type="GO" id="GO:0008818">
    <property type="term" value="F:cobalamin 5'-phosphate synthase activity"/>
    <property type="evidence" value="ECO:0007669"/>
    <property type="project" value="InterPro"/>
</dbReference>
<evidence type="ECO:0000256" key="10">
    <source>
        <dbReference type="ARBA" id="ARBA00022692"/>
    </source>
</evidence>
<evidence type="ECO:0000256" key="14">
    <source>
        <dbReference type="ARBA" id="ARBA00025228"/>
    </source>
</evidence>
<comment type="similarity">
    <text evidence="4">Belongs to the CobS family.</text>
</comment>
<feature type="transmembrane region" description="Helical" evidence="19">
    <location>
        <begin position="226"/>
        <end position="247"/>
    </location>
</feature>
<evidence type="ECO:0000256" key="18">
    <source>
        <dbReference type="ARBA" id="ARBA00049504"/>
    </source>
</evidence>
<dbReference type="UniPathway" id="UPA00148">
    <property type="reaction ID" value="UER00238"/>
</dbReference>
<dbReference type="HAMAP" id="MF_00719">
    <property type="entry name" value="CobS"/>
    <property type="match status" value="1"/>
</dbReference>
<dbReference type="GO" id="GO:0009236">
    <property type="term" value="P:cobalamin biosynthetic process"/>
    <property type="evidence" value="ECO:0007669"/>
    <property type="project" value="UniProtKB-UniPathway"/>
</dbReference>
<comment type="catalytic activity">
    <reaction evidence="17">
        <text>alpha-ribazole + adenosylcob(III)inamide-GDP = adenosylcob(III)alamin + GMP + H(+)</text>
        <dbReference type="Rhea" id="RHEA:16049"/>
        <dbReference type="ChEBI" id="CHEBI:10329"/>
        <dbReference type="ChEBI" id="CHEBI:15378"/>
        <dbReference type="ChEBI" id="CHEBI:18408"/>
        <dbReference type="ChEBI" id="CHEBI:58115"/>
        <dbReference type="ChEBI" id="CHEBI:60487"/>
        <dbReference type="EC" id="2.7.8.26"/>
    </reaction>
</comment>
<evidence type="ECO:0000256" key="12">
    <source>
        <dbReference type="ARBA" id="ARBA00022989"/>
    </source>
</evidence>
<dbReference type="PANTHER" id="PTHR34148">
    <property type="entry name" value="ADENOSYLCOBINAMIDE-GDP RIBAZOLETRANSFERASE"/>
    <property type="match status" value="1"/>
</dbReference>
<evidence type="ECO:0000256" key="8">
    <source>
        <dbReference type="ARBA" id="ARBA00022573"/>
    </source>
</evidence>
<dbReference type="PANTHER" id="PTHR34148:SF1">
    <property type="entry name" value="ADENOSYLCOBINAMIDE-GDP RIBAZOLETRANSFERASE"/>
    <property type="match status" value="1"/>
</dbReference>
<sequence length="248" mass="24338">MREGWRLAVGTLTALPVRPTLAVTPVSARDAVLLAPVAVLPLGGLVAATCLLGDALGLPPLLTAFVAIGALATGSRALHWDGLSDVADALTASYDAERSLAVMKSGTSGPAGVVATVVVLGVQVSALSALVGSARGALGAGLLVCLARCALTSCCARGVPGARTDGLGAAYVETVPPLAVVLSWSTAAVLAAVAVGWQGPVAVLLAVVVVAALVRRAEQRFGGVTGDVFGAAIEAALATLLAGVLVLP</sequence>
<evidence type="ECO:0000256" key="4">
    <source>
        <dbReference type="ARBA" id="ARBA00010561"/>
    </source>
</evidence>
<gene>
    <name evidence="20" type="ORF">UFOPK2579_01583</name>
</gene>
<organism evidence="20">
    <name type="scientific">freshwater metagenome</name>
    <dbReference type="NCBI Taxonomy" id="449393"/>
    <lineage>
        <taxon>unclassified sequences</taxon>
        <taxon>metagenomes</taxon>
        <taxon>ecological metagenomes</taxon>
    </lineage>
</organism>
<evidence type="ECO:0000256" key="16">
    <source>
        <dbReference type="ARBA" id="ARBA00032853"/>
    </source>
</evidence>
<comment type="catalytic activity">
    <reaction evidence="18">
        <text>alpha-ribazole 5'-phosphate + adenosylcob(III)inamide-GDP = adenosylcob(III)alamin 5'-phosphate + GMP + H(+)</text>
        <dbReference type="Rhea" id="RHEA:23560"/>
        <dbReference type="ChEBI" id="CHEBI:15378"/>
        <dbReference type="ChEBI" id="CHEBI:57918"/>
        <dbReference type="ChEBI" id="CHEBI:58115"/>
        <dbReference type="ChEBI" id="CHEBI:60487"/>
        <dbReference type="ChEBI" id="CHEBI:60493"/>
        <dbReference type="EC" id="2.7.8.26"/>
    </reaction>
</comment>
<dbReference type="InterPro" id="IPR003805">
    <property type="entry name" value="CobS"/>
</dbReference>
<evidence type="ECO:0000256" key="19">
    <source>
        <dbReference type="SAM" id="Phobius"/>
    </source>
</evidence>
<evidence type="ECO:0000256" key="13">
    <source>
        <dbReference type="ARBA" id="ARBA00023136"/>
    </source>
</evidence>
<keyword evidence="13 19" id="KW-0472">Membrane</keyword>
<feature type="transmembrane region" description="Helical" evidence="19">
    <location>
        <begin position="32"/>
        <end position="53"/>
    </location>
</feature>
<proteinExistence type="inferred from homology"/>
<dbReference type="GO" id="GO:0005886">
    <property type="term" value="C:plasma membrane"/>
    <property type="evidence" value="ECO:0007669"/>
    <property type="project" value="UniProtKB-SubCell"/>
</dbReference>
<evidence type="ECO:0000256" key="5">
    <source>
        <dbReference type="ARBA" id="ARBA00013200"/>
    </source>
</evidence>
<feature type="transmembrane region" description="Helical" evidence="19">
    <location>
        <begin position="111"/>
        <end position="131"/>
    </location>
</feature>
<comment type="subcellular location">
    <subcellularLocation>
        <location evidence="2">Cell membrane</location>
        <topology evidence="2">Multi-pass membrane protein</topology>
    </subcellularLocation>
</comment>
<evidence type="ECO:0000256" key="17">
    <source>
        <dbReference type="ARBA" id="ARBA00048623"/>
    </source>
</evidence>
<dbReference type="AlphaFoldDB" id="A0A6J6QQ77"/>
<name>A0A6J6QQ77_9ZZZZ</name>
<dbReference type="Pfam" id="PF02654">
    <property type="entry name" value="CobS"/>
    <property type="match status" value="1"/>
</dbReference>
<dbReference type="GO" id="GO:0051073">
    <property type="term" value="F:adenosylcobinamide-GDP ribazoletransferase activity"/>
    <property type="evidence" value="ECO:0007669"/>
    <property type="project" value="UniProtKB-EC"/>
</dbReference>
<comment type="pathway">
    <text evidence="3">Cofactor biosynthesis; adenosylcobalamin biosynthesis; adenosylcobalamin from cob(II)yrinate a,c-diamide: step 7/7.</text>
</comment>
<keyword evidence="10 19" id="KW-0812">Transmembrane</keyword>
<accession>A0A6J6QQ77</accession>
<keyword evidence="12 19" id="KW-1133">Transmembrane helix</keyword>
<dbReference type="EC" id="2.7.8.26" evidence="5"/>
<keyword evidence="8" id="KW-0169">Cobalamin biosynthesis</keyword>
<evidence type="ECO:0000256" key="1">
    <source>
        <dbReference type="ARBA" id="ARBA00001946"/>
    </source>
</evidence>
<feature type="transmembrane region" description="Helical" evidence="19">
    <location>
        <begin position="60"/>
        <end position="78"/>
    </location>
</feature>
<evidence type="ECO:0000256" key="7">
    <source>
        <dbReference type="ARBA" id="ARBA00022475"/>
    </source>
</evidence>
<evidence type="ECO:0000256" key="6">
    <source>
        <dbReference type="ARBA" id="ARBA00015850"/>
    </source>
</evidence>
<feature type="transmembrane region" description="Helical" evidence="19">
    <location>
        <begin position="138"/>
        <end position="159"/>
    </location>
</feature>
<feature type="transmembrane region" description="Helical" evidence="19">
    <location>
        <begin position="187"/>
        <end position="214"/>
    </location>
</feature>
<comment type="function">
    <text evidence="14">Joins adenosylcobinamide-GDP and alpha-ribazole to generate adenosylcobalamin (Ado-cobalamin). Also synthesizes adenosylcobalamin 5'-phosphate from adenosylcobinamide-GDP and alpha-ribazole 5'-phosphate.</text>
</comment>
<comment type="cofactor">
    <cofactor evidence="1">
        <name>Mg(2+)</name>
        <dbReference type="ChEBI" id="CHEBI:18420"/>
    </cofactor>
</comment>
<reference evidence="20" key="1">
    <citation type="submission" date="2020-05" db="EMBL/GenBank/DDBJ databases">
        <authorList>
            <person name="Chiriac C."/>
            <person name="Salcher M."/>
            <person name="Ghai R."/>
            <person name="Kavagutti S V."/>
        </authorList>
    </citation>
    <scope>NUCLEOTIDE SEQUENCE</scope>
</reference>
<evidence type="ECO:0000256" key="11">
    <source>
        <dbReference type="ARBA" id="ARBA00022842"/>
    </source>
</evidence>
<keyword evidence="11" id="KW-0460">Magnesium</keyword>
<evidence type="ECO:0000313" key="20">
    <source>
        <dbReference type="EMBL" id="CAB4713567.1"/>
    </source>
</evidence>
<evidence type="ECO:0000256" key="9">
    <source>
        <dbReference type="ARBA" id="ARBA00022679"/>
    </source>
</evidence>
<keyword evidence="9" id="KW-0808">Transferase</keyword>
<evidence type="ECO:0000256" key="3">
    <source>
        <dbReference type="ARBA" id="ARBA00004663"/>
    </source>
</evidence>